<dbReference type="PANTHER" id="PTHR30566">
    <property type="entry name" value="YNAI-RELATED MECHANOSENSITIVE ION CHANNEL"/>
    <property type="match status" value="1"/>
</dbReference>
<dbReference type="RefSeq" id="WP_159963698.1">
    <property type="nucleotide sequence ID" value="NZ_APKE01000003.1"/>
</dbReference>
<evidence type="ECO:0000259" key="5">
    <source>
        <dbReference type="Pfam" id="PF00924"/>
    </source>
</evidence>
<feature type="region of interest" description="Disordered" evidence="3">
    <location>
        <begin position="552"/>
        <end position="573"/>
    </location>
</feature>
<keyword evidence="4" id="KW-1133">Transmembrane helix</keyword>
<feature type="transmembrane region" description="Helical" evidence="4">
    <location>
        <begin position="299"/>
        <end position="317"/>
    </location>
</feature>
<dbReference type="Pfam" id="PF00924">
    <property type="entry name" value="MS_channel_2nd"/>
    <property type="match status" value="1"/>
</dbReference>
<keyword evidence="4" id="KW-0472">Membrane</keyword>
<comment type="caution">
    <text evidence="6">The sequence shown here is derived from an EMBL/GenBank/DDBJ whole genome shotgun (WGS) entry which is preliminary data.</text>
</comment>
<dbReference type="Gene3D" id="1.10.287.1260">
    <property type="match status" value="1"/>
</dbReference>
<evidence type="ECO:0000313" key="7">
    <source>
        <dbReference type="Proteomes" id="UP000698242"/>
    </source>
</evidence>
<dbReference type="OrthoDB" id="9792218at2"/>
<dbReference type="PANTHER" id="PTHR30566:SF25">
    <property type="entry name" value="INNER MEMBRANE PROTEIN"/>
    <property type="match status" value="1"/>
</dbReference>
<feature type="transmembrane region" description="Helical" evidence="4">
    <location>
        <begin position="220"/>
        <end position="242"/>
    </location>
</feature>
<feature type="domain" description="Mechanosensitive ion channel MscS" evidence="5">
    <location>
        <begin position="401"/>
        <end position="466"/>
    </location>
</feature>
<evidence type="ECO:0000313" key="6">
    <source>
        <dbReference type="EMBL" id="KAF0677445.1"/>
    </source>
</evidence>
<reference evidence="6" key="1">
    <citation type="submission" date="2013-03" db="EMBL/GenBank/DDBJ databases">
        <title>Genome Sequence of the Profundibacterium mesophilum strain KAUST100406-0324T from Red Sea, a novel genus in the family Rhodobacteraceae.</title>
        <authorList>
            <person name="Essack M."/>
            <person name="Alam I."/>
            <person name="Lafi F."/>
            <person name="Alawi W."/>
            <person name="Kamanu F."/>
            <person name="Al-Suwailem A."/>
            <person name="Lee O.O."/>
            <person name="Xu Y."/>
            <person name="Bajic V."/>
            <person name="Qian P.-Y."/>
            <person name="Archer J."/>
        </authorList>
    </citation>
    <scope>NUCLEOTIDE SEQUENCE</scope>
    <source>
        <strain evidence="6">KAUST100406-0324</strain>
    </source>
</reference>
<feature type="transmembrane region" description="Helical" evidence="4">
    <location>
        <begin position="273"/>
        <end position="293"/>
    </location>
</feature>
<proteinExistence type="predicted"/>
<name>A0A921TCS1_9RHOB</name>
<dbReference type="SUPFAM" id="SSF82689">
    <property type="entry name" value="Mechanosensitive channel protein MscS (YggB), C-terminal domain"/>
    <property type="match status" value="1"/>
</dbReference>
<gene>
    <name evidence="6" type="ORF">PMES_00231</name>
</gene>
<dbReference type="AlphaFoldDB" id="A0A921TCS1"/>
<dbReference type="Proteomes" id="UP000698242">
    <property type="component" value="Unassembled WGS sequence"/>
</dbReference>
<dbReference type="InterPro" id="IPR006685">
    <property type="entry name" value="MscS_channel_2nd"/>
</dbReference>
<comment type="subcellular location">
    <subcellularLocation>
        <location evidence="1">Cell membrane</location>
        <topology evidence="1">Multi-pass membrane protein</topology>
    </subcellularLocation>
</comment>
<keyword evidence="4" id="KW-0812">Transmembrane</keyword>
<feature type="transmembrane region" description="Helical" evidence="4">
    <location>
        <begin position="352"/>
        <end position="370"/>
    </location>
</feature>
<protein>
    <submittedName>
        <fullName evidence="6">MscS Mechanosensitive ion channel</fullName>
    </submittedName>
</protein>
<evidence type="ECO:0000256" key="1">
    <source>
        <dbReference type="ARBA" id="ARBA00004651"/>
    </source>
</evidence>
<dbReference type="InterPro" id="IPR011066">
    <property type="entry name" value="MscS_channel_C_sf"/>
</dbReference>
<accession>A0A921TCS1</accession>
<evidence type="ECO:0000256" key="2">
    <source>
        <dbReference type="ARBA" id="ARBA00022475"/>
    </source>
</evidence>
<dbReference type="GO" id="GO:0005886">
    <property type="term" value="C:plasma membrane"/>
    <property type="evidence" value="ECO:0007669"/>
    <property type="project" value="UniProtKB-SubCell"/>
</dbReference>
<keyword evidence="2" id="KW-1003">Cell membrane</keyword>
<sequence length="573" mass="62279">MQPAACTDAIPKAPVGMGGTITAAGYLWLALWLAMSAMLLAPAAAIAQSSPYFEIDRLNPGLPDPPPSVDRRTAHGAMASFIDLTELGDYEAARHLLNLSALPEGMQAQKGAELARELGLVIDRKVIVPWDSLLDRPDNLDATGSDRLASAGEPRYSVLIGRIENGRRDGAIRLNRVKPGNGDPAWVFSRETVAQIEAFYRQHGPTALERALPAGLKMETFFGLALWELIALPVLIVVALGIGRLSYLAFRSAGEQANGTIASVVFDSMRWPSVIAIVASVLLISTSWIFVFSGPISTIVNPLIAIGFIAAILLFGLKLIDTLMRQFVTFDMGELAEHDQDATRSLATSMAAVRRALIVVAVLVSGGVFLTSVQLFGALGLSILASAGAITLIFGFAARRVLGNILASLQIALNRSARIGDQVLFEDTWCTVERIHFTFVQLKIWNEDRLIVPVERFVSDKFINYTLATSQQIRTVKLTLAQTVDMEAMREAFMDMLAEQDGVIAPKEAMMRVYDQDAFGVVLRFQFRAEDPNKGWTAECELREKLMTAAQKLENESDVPTLPSGGMDMPDGG</sequence>
<keyword evidence="7" id="KW-1185">Reference proteome</keyword>
<evidence type="ECO:0000256" key="4">
    <source>
        <dbReference type="SAM" id="Phobius"/>
    </source>
</evidence>
<dbReference type="SUPFAM" id="SSF50182">
    <property type="entry name" value="Sm-like ribonucleoproteins"/>
    <property type="match status" value="1"/>
</dbReference>
<evidence type="ECO:0000256" key="3">
    <source>
        <dbReference type="SAM" id="MobiDB-lite"/>
    </source>
</evidence>
<dbReference type="InterPro" id="IPR010920">
    <property type="entry name" value="LSM_dom_sf"/>
</dbReference>
<dbReference type="EMBL" id="APKE01000003">
    <property type="protein sequence ID" value="KAF0677445.1"/>
    <property type="molecule type" value="Genomic_DNA"/>
</dbReference>
<dbReference type="GO" id="GO:0008381">
    <property type="term" value="F:mechanosensitive monoatomic ion channel activity"/>
    <property type="evidence" value="ECO:0007669"/>
    <property type="project" value="UniProtKB-ARBA"/>
</dbReference>
<organism evidence="6 7">
    <name type="scientific">Profundibacterium mesophilum KAUST100406-0324</name>
    <dbReference type="NCBI Taxonomy" id="1037889"/>
    <lineage>
        <taxon>Bacteria</taxon>
        <taxon>Pseudomonadati</taxon>
        <taxon>Pseudomonadota</taxon>
        <taxon>Alphaproteobacteria</taxon>
        <taxon>Rhodobacterales</taxon>
        <taxon>Roseobacteraceae</taxon>
        <taxon>Profundibacterium</taxon>
    </lineage>
</organism>
<feature type="transmembrane region" description="Helical" evidence="4">
    <location>
        <begin position="376"/>
        <end position="398"/>
    </location>
</feature>